<dbReference type="Proteomes" id="UP000001942">
    <property type="component" value="Chromosome"/>
</dbReference>
<organism evidence="2 3">
    <name type="scientific">Ehrlichia sennetsu (strain ATCC VR-367 / Miyayama)</name>
    <name type="common">Neorickettsia sennetsu</name>
    <dbReference type="NCBI Taxonomy" id="222891"/>
    <lineage>
        <taxon>Bacteria</taxon>
        <taxon>Pseudomonadati</taxon>
        <taxon>Pseudomonadota</taxon>
        <taxon>Alphaproteobacteria</taxon>
        <taxon>Rickettsiales</taxon>
        <taxon>Anaplasmataceae</taxon>
        <taxon>Ehrlichia</taxon>
    </lineage>
</organism>
<dbReference type="AlphaFoldDB" id="Q2GEJ0"/>
<keyword evidence="3" id="KW-1185">Reference proteome</keyword>
<protein>
    <submittedName>
        <fullName evidence="2">Type IV secretion system protein VirB8</fullName>
    </submittedName>
</protein>
<reference evidence="2 3" key="1">
    <citation type="journal article" date="2006" name="PLoS Genet.">
        <title>Comparative genomics of emerging human ehrlichiosis agents.</title>
        <authorList>
            <person name="Dunning Hotopp J.C."/>
            <person name="Lin M."/>
            <person name="Madupu R."/>
            <person name="Crabtree J."/>
            <person name="Angiuoli S.V."/>
            <person name="Eisen J.A."/>
            <person name="Seshadri R."/>
            <person name="Ren Q."/>
            <person name="Wu M."/>
            <person name="Utterback T.R."/>
            <person name="Smith S."/>
            <person name="Lewis M."/>
            <person name="Khouri H."/>
            <person name="Zhang C."/>
            <person name="Niu H."/>
            <person name="Lin Q."/>
            <person name="Ohashi N."/>
            <person name="Zhi N."/>
            <person name="Nelson W."/>
            <person name="Brinkac L.M."/>
            <person name="Dodson R.J."/>
            <person name="Rosovitz M.J."/>
            <person name="Sundaram J."/>
            <person name="Daugherty S.C."/>
            <person name="Davidsen T."/>
            <person name="Durkin A.S."/>
            <person name="Gwinn M."/>
            <person name="Haft D.H."/>
            <person name="Selengut J.D."/>
            <person name="Sullivan S.A."/>
            <person name="Zafar N."/>
            <person name="Zhou L."/>
            <person name="Benahmed F."/>
            <person name="Forberger H."/>
            <person name="Halpin R."/>
            <person name="Mulligan S."/>
            <person name="Robinson J."/>
            <person name="White O."/>
            <person name="Rikihisa Y."/>
            <person name="Tettelin H."/>
        </authorList>
    </citation>
    <scope>NUCLEOTIDE SEQUENCE [LARGE SCALE GENOMIC DNA]</scope>
    <source>
        <strain evidence="3">ATCC VR-367 / Miyayama</strain>
    </source>
</reference>
<evidence type="ECO:0000313" key="3">
    <source>
        <dbReference type="Proteomes" id="UP000001942"/>
    </source>
</evidence>
<keyword evidence="1" id="KW-0812">Transmembrane</keyword>
<dbReference type="OrthoDB" id="7165424at2"/>
<name>Q2GEJ0_EHRS3</name>
<accession>Q2GEJ0</accession>
<keyword evidence="1" id="KW-0472">Membrane</keyword>
<dbReference type="KEGG" id="nse:NSE_0211"/>
<dbReference type="HOGENOM" id="CLU_1254828_0_0_5"/>
<dbReference type="eggNOG" id="COG3736">
    <property type="taxonomic scope" value="Bacteria"/>
</dbReference>
<dbReference type="EMBL" id="CP000237">
    <property type="protein sequence ID" value="ABD45608.1"/>
    <property type="molecule type" value="Genomic_DNA"/>
</dbReference>
<sequence length="215" mass="24955">MHERDLKEALVEGDRYYKEGLSWHCTKNYYVFVERVWLLMFLALLFSTLCVMGLNIYSILPLKTTANFLRYTDSIGVDNIKATRLYDVYKKNNDLQTVVDKYLLSTYIEVWEEKTGQQDKFIQLNSSHIIYEKFLKSKSGVTNTTNKYIEIADIQIHKDSKSSGKVAVAKVRSYENGNKNREKTVKVAFRTTDVILAHRDVAPLELIVSGYEEIQ</sequence>
<evidence type="ECO:0000313" key="2">
    <source>
        <dbReference type="EMBL" id="ABD45608.1"/>
    </source>
</evidence>
<proteinExistence type="predicted"/>
<keyword evidence="1" id="KW-1133">Transmembrane helix</keyword>
<evidence type="ECO:0000256" key="1">
    <source>
        <dbReference type="SAM" id="Phobius"/>
    </source>
</evidence>
<dbReference type="RefSeq" id="WP_011451612.1">
    <property type="nucleotide sequence ID" value="NC_007798.1"/>
</dbReference>
<dbReference type="Gene3D" id="3.10.450.230">
    <property type="entry name" value="VirB8 protein"/>
    <property type="match status" value="1"/>
</dbReference>
<gene>
    <name evidence="2" type="primary">virB8-1</name>
    <name evidence="2" type="ordered locus">NSE_0211</name>
</gene>
<dbReference type="STRING" id="222891.NSE_0211"/>
<feature type="transmembrane region" description="Helical" evidence="1">
    <location>
        <begin position="36"/>
        <end position="60"/>
    </location>
</feature>